<feature type="domain" description="Gamma-butyrobetaine hydroxylase-like N-terminal" evidence="4">
    <location>
        <begin position="315"/>
        <end position="374"/>
    </location>
</feature>
<dbReference type="EMBL" id="FR796417">
    <property type="protein sequence ID" value="CAJ04799.1"/>
    <property type="molecule type" value="Genomic_DNA"/>
</dbReference>
<dbReference type="PANTHER" id="PTHR35303">
    <property type="entry name" value="OS02G0197800 PROTEIN"/>
    <property type="match status" value="1"/>
</dbReference>
<name>Q4QC54_LEIMA</name>
<dbReference type="KEGG" id="lma:LMJF_21_1410"/>
<dbReference type="GO" id="GO:0046872">
    <property type="term" value="F:metal ion binding"/>
    <property type="evidence" value="ECO:0007669"/>
    <property type="project" value="UniProtKB-KW"/>
</dbReference>
<dbReference type="Proteomes" id="UP000000542">
    <property type="component" value="Chromosome 21"/>
</dbReference>
<dbReference type="PANTHER" id="PTHR35303:SF5">
    <property type="entry name" value="OS02G0197800 PROTEIN"/>
    <property type="match status" value="1"/>
</dbReference>
<dbReference type="VEuPathDB" id="TriTrypDB:LMJFC_210024200"/>
<evidence type="ECO:0000256" key="1">
    <source>
        <dbReference type="ARBA" id="ARBA00022723"/>
    </source>
</evidence>
<reference evidence="5 6" key="1">
    <citation type="journal article" date="2005" name="Science">
        <title>The genome of the kinetoplastid parasite, Leishmania major.</title>
        <authorList>
            <person name="Ivens A.C."/>
            <person name="Peacock C.S."/>
            <person name="Worthey E.A."/>
            <person name="Murphy L."/>
            <person name="Aggarwal G."/>
            <person name="Berriman M."/>
            <person name="Sisk E."/>
            <person name="Rajandream M.A."/>
            <person name="Adlem E."/>
            <person name="Aert R."/>
            <person name="Anupama A."/>
            <person name="Apostolou Z."/>
            <person name="Attipoe P."/>
            <person name="Bason N."/>
            <person name="Bauser C."/>
            <person name="Beck A."/>
            <person name="Beverley S.M."/>
            <person name="Bianchettin G."/>
            <person name="Borzym K."/>
            <person name="Bothe G."/>
            <person name="Bruschi C.V."/>
            <person name="Collins M."/>
            <person name="Cadag E."/>
            <person name="Ciarloni L."/>
            <person name="Clayton C."/>
            <person name="Coulson R.M."/>
            <person name="Cronin A."/>
            <person name="Cruz A.K."/>
            <person name="Davies R.M."/>
            <person name="De Gaudenzi J."/>
            <person name="Dobson D.E."/>
            <person name="Duesterhoeft A."/>
            <person name="Fazelina G."/>
            <person name="Fosker N."/>
            <person name="Frasch A.C."/>
            <person name="Fraser A."/>
            <person name="Fuchs M."/>
            <person name="Gabel C."/>
            <person name="Goble A."/>
            <person name="Goffeau A."/>
            <person name="Harris D."/>
            <person name="Hertz-Fowler C."/>
            <person name="Hilbert H."/>
            <person name="Horn D."/>
            <person name="Huang Y."/>
            <person name="Klages S."/>
            <person name="Knights A."/>
            <person name="Kube M."/>
            <person name="Larke N."/>
            <person name="Litvin L."/>
            <person name="Lord A."/>
            <person name="Louie T."/>
            <person name="Marra M."/>
            <person name="Masuy D."/>
            <person name="Matthews K."/>
            <person name="Michaeli S."/>
            <person name="Mottram J.C."/>
            <person name="Muller-Auer S."/>
            <person name="Munden H."/>
            <person name="Nelson S."/>
            <person name="Norbertczak H."/>
            <person name="Oliver K."/>
            <person name="O'neil S."/>
            <person name="Pentony M."/>
            <person name="Pohl T.M."/>
            <person name="Price C."/>
            <person name="Purnelle B."/>
            <person name="Quail M.A."/>
            <person name="Rabbinowitsch E."/>
            <person name="Reinhardt R."/>
            <person name="Rieger M."/>
            <person name="Rinta J."/>
            <person name="Robben J."/>
            <person name="Robertson L."/>
            <person name="Ruiz J.C."/>
            <person name="Rutter S."/>
            <person name="Saunders D."/>
            <person name="Schafer M."/>
            <person name="Schein J."/>
            <person name="Schwartz D.C."/>
            <person name="Seeger K."/>
            <person name="Seyler A."/>
            <person name="Sharp S."/>
            <person name="Shin H."/>
            <person name="Sivam D."/>
            <person name="Squares R."/>
            <person name="Squares S."/>
            <person name="Tosato V."/>
            <person name="Vogt C."/>
            <person name="Volckaert G."/>
            <person name="Wambutt R."/>
            <person name="Warren T."/>
            <person name="Wedler H."/>
            <person name="Woodward J."/>
            <person name="Zhou S."/>
            <person name="Zimmermann W."/>
            <person name="Smith D.F."/>
            <person name="Blackwell J.M."/>
            <person name="Stuart K.D."/>
            <person name="Barrell B."/>
            <person name="Myler P.J."/>
        </authorList>
    </citation>
    <scope>NUCLEOTIDE SEQUENCE [LARGE SCALE GENOMIC DNA]</scope>
    <source>
        <strain evidence="6">MHOM/IL/81/Friedlin</strain>
    </source>
</reference>
<gene>
    <name evidence="5" type="ORF">LMJF_21_1410</name>
</gene>
<dbReference type="InterPro" id="IPR038492">
    <property type="entry name" value="GBBH-like_N_sf"/>
</dbReference>
<keyword evidence="2" id="KW-0408">Iron</keyword>
<evidence type="ECO:0000313" key="5">
    <source>
        <dbReference type="EMBL" id="CAJ04799.1"/>
    </source>
</evidence>
<sequence>MCRQAVAHPPSLPPPSSLVASAFSVQELTAQRRRSVHTTASGTDRGEGVPQLLLLMPPAVVAVVLSTPLQRSTRSLLSRRLFLFAAVAEMNRAPPGACALAAVAPLSYLRRRCTAASSSPPFLLSPLHAACASATARRPFTSSLLSKLGDSVASKVSRLAENVWLADEKLVTEPRRKFEPQRVANTSLAERLAVQRNVRQRLVPTKVQVDKSRQYVEFTWPADAVEVMRCVSLEAEPSDPTEPPRTSSAKSSSRPATAPVARPSSAGPAASSQAPERAATSARGAPAGELTRAPLPACHSPCVPSGTPLRTRALAEYLRAYTPSTDGALGGKDIIIYGRRGIAITKIIPVGNYALRFVFSDGHNGGIYSYAYLYYLTSPSTKYGLMRGYITELRQRRRSRDPPKRAPSSKYAKAIAQRAATTRKH</sequence>
<evidence type="ECO:0000256" key="2">
    <source>
        <dbReference type="ARBA" id="ARBA00023004"/>
    </source>
</evidence>
<dbReference type="InParanoid" id="Q4QC54"/>
<feature type="region of interest" description="Disordered" evidence="3">
    <location>
        <begin position="395"/>
        <end position="425"/>
    </location>
</feature>
<feature type="compositionally biased region" description="Polar residues" evidence="3">
    <location>
        <begin position="244"/>
        <end position="255"/>
    </location>
</feature>
<dbReference type="RefSeq" id="XP_001683094.1">
    <property type="nucleotide sequence ID" value="XM_001683042.1"/>
</dbReference>
<keyword evidence="6" id="KW-1185">Reference proteome</keyword>
<dbReference type="VEuPathDB" id="TriTrypDB:LMJLV39_210022200"/>
<proteinExistence type="predicted"/>
<accession>Q4QC54</accession>
<dbReference type="VEuPathDB" id="TriTrypDB:LmjF.21.1410"/>
<organism evidence="5 6">
    <name type="scientific">Leishmania major</name>
    <dbReference type="NCBI Taxonomy" id="5664"/>
    <lineage>
        <taxon>Eukaryota</taxon>
        <taxon>Discoba</taxon>
        <taxon>Euglenozoa</taxon>
        <taxon>Kinetoplastea</taxon>
        <taxon>Metakinetoplastina</taxon>
        <taxon>Trypanosomatida</taxon>
        <taxon>Trypanosomatidae</taxon>
        <taxon>Leishmaniinae</taxon>
        <taxon>Leishmania</taxon>
    </lineage>
</organism>
<feature type="region of interest" description="Disordered" evidence="3">
    <location>
        <begin position="235"/>
        <end position="292"/>
    </location>
</feature>
<dbReference type="AlphaFoldDB" id="Q4QC54"/>
<feature type="compositionally biased region" description="Low complexity" evidence="3">
    <location>
        <begin position="258"/>
        <end position="275"/>
    </location>
</feature>
<dbReference type="HOGENOM" id="CLU_646332_0_0_1"/>
<evidence type="ECO:0000256" key="3">
    <source>
        <dbReference type="SAM" id="MobiDB-lite"/>
    </source>
</evidence>
<dbReference type="Pfam" id="PF06155">
    <property type="entry name" value="GBBH-like_N"/>
    <property type="match status" value="1"/>
</dbReference>
<keyword evidence="1" id="KW-0479">Metal-binding</keyword>
<dbReference type="InterPro" id="IPR010376">
    <property type="entry name" value="GBBH-like_N"/>
</dbReference>
<dbReference type="eggNOG" id="ENOG502RZ9H">
    <property type="taxonomic scope" value="Eukaryota"/>
</dbReference>
<protein>
    <recommendedName>
        <fullName evidence="4">Gamma-butyrobetaine hydroxylase-like N-terminal domain-containing protein</fullName>
    </recommendedName>
</protein>
<evidence type="ECO:0000313" key="6">
    <source>
        <dbReference type="Proteomes" id="UP000000542"/>
    </source>
</evidence>
<dbReference type="Gene3D" id="3.30.2020.30">
    <property type="match status" value="1"/>
</dbReference>
<reference evidence="5 6" key="2">
    <citation type="journal article" date="2011" name="Genome Res.">
        <title>Chromosome and gene copy number variation allow major structural change between species and strains of Leishmania.</title>
        <authorList>
            <person name="Rogers M.B."/>
            <person name="Hilley J.D."/>
            <person name="Dickens N.J."/>
            <person name="Wilkes J."/>
            <person name="Bates P.A."/>
            <person name="Depledge D.P."/>
            <person name="Harris D."/>
            <person name="Her Y."/>
            <person name="Herzyk P."/>
            <person name="Imamura H."/>
            <person name="Otto T.D."/>
            <person name="Sanders M."/>
            <person name="Seeger K."/>
            <person name="Dujardin J.C."/>
            <person name="Berriman M."/>
            <person name="Smith D.F."/>
            <person name="Hertz-Fowler C."/>
            <person name="Mottram J.C."/>
        </authorList>
    </citation>
    <scope>NUCLEOTIDE SEQUENCE [LARGE SCALE GENOMIC DNA]</scope>
    <source>
        <strain evidence="6">MHOM/IL/81/Friedlin</strain>
    </source>
</reference>
<dbReference type="VEuPathDB" id="TriTrypDB:LMJSD75_210022400"/>
<dbReference type="OMA" id="LMRGYIT"/>
<dbReference type="GeneID" id="5651701"/>
<evidence type="ECO:0000259" key="4">
    <source>
        <dbReference type="Pfam" id="PF06155"/>
    </source>
</evidence>